<dbReference type="Proteomes" id="UP000824881">
    <property type="component" value="Unassembled WGS sequence"/>
</dbReference>
<evidence type="ECO:0000313" key="2">
    <source>
        <dbReference type="Proteomes" id="UP000824881"/>
    </source>
</evidence>
<comment type="caution">
    <text evidence="1">The sequence shown here is derived from an EMBL/GenBank/DDBJ whole genome shotgun (WGS) entry which is preliminary data.</text>
</comment>
<organism evidence="1 2">
    <name type="scientific">Pleurotus cornucopiae</name>
    <name type="common">Cornucopia mushroom</name>
    <dbReference type="NCBI Taxonomy" id="5321"/>
    <lineage>
        <taxon>Eukaryota</taxon>
        <taxon>Fungi</taxon>
        <taxon>Dikarya</taxon>
        <taxon>Basidiomycota</taxon>
        <taxon>Agaricomycotina</taxon>
        <taxon>Agaricomycetes</taxon>
        <taxon>Agaricomycetidae</taxon>
        <taxon>Agaricales</taxon>
        <taxon>Pleurotineae</taxon>
        <taxon>Pleurotaceae</taxon>
        <taxon>Pleurotus</taxon>
    </lineage>
</organism>
<sequence length="525" mass="58535">MPDRVCFGSDQEDAIVPASSKHIEVPRLPASDLGKASSNGAQDNSTGHGAKFIIPEGWELCIHPQGMIYFYNPALRIIVDEDVRDAAIYRSTMQKFEDLVSLGAVMKEDELELCLQPDTPDETAGQFDMFVNHVDCIASYNIQDVRPGTAAQLDPRTLNRRRSMYWNHIRVHPSHVPLAGRALPDAADALAWFYTDNLISGNSSFVPFSRDECDNISKTIHTMSRRSYTLYPSKNIAAYIKSWLLSEVCRFRHSEHYGQHTVNQSKIFRARNRGPQPPPQLDKRFQPAVDLLIRLLFFGIPHTYLAHIKNSGDYRGRLSSIHANWVAYIDRLVREYSHFLLIGTVLLSATVGLLAVPGISNAVLVTALVSAFASLGSIILSVVSIWRHQINTQPRNSFMYMHNINQGPLGLHGHAMFLSLPPVLLIWGIVAFTTSLIVYTLQGLIGPLREEMNDGNGATQITSTSGWIVLAILVVILVTVLGGLYTFSVIWKFRSPKSRFRALRATLFPKSRTSITITPADSTPV</sequence>
<keyword evidence="2" id="KW-1185">Reference proteome</keyword>
<gene>
    <name evidence="1" type="ORF">CCMSSC00406_0001770</name>
</gene>
<name>A0ACB7INU5_PLECO</name>
<dbReference type="EMBL" id="WQMT02000009">
    <property type="protein sequence ID" value="KAG9219360.1"/>
    <property type="molecule type" value="Genomic_DNA"/>
</dbReference>
<protein>
    <submittedName>
        <fullName evidence="1">Uncharacterized protein</fullName>
    </submittedName>
</protein>
<reference evidence="1 2" key="1">
    <citation type="journal article" date="2021" name="Appl. Environ. Microbiol.">
        <title>Genetic linkage and physical mapping for an oyster mushroom Pleurotus cornucopiae and QTL analysis for the trait cap color.</title>
        <authorList>
            <person name="Zhang Y."/>
            <person name="Gao W."/>
            <person name="Sonnenberg A."/>
            <person name="Chen Q."/>
            <person name="Zhang J."/>
            <person name="Huang C."/>
        </authorList>
    </citation>
    <scope>NUCLEOTIDE SEQUENCE [LARGE SCALE GENOMIC DNA]</scope>
    <source>
        <strain evidence="1">CCMSSC00406</strain>
    </source>
</reference>
<accession>A0ACB7INU5</accession>
<proteinExistence type="predicted"/>
<evidence type="ECO:0000313" key="1">
    <source>
        <dbReference type="EMBL" id="KAG9219360.1"/>
    </source>
</evidence>